<dbReference type="InterPro" id="IPR053729">
    <property type="entry name" value="MAD2L1BP_domain_sf"/>
</dbReference>
<evidence type="ECO:0000313" key="1">
    <source>
        <dbReference type="EMBL" id="VDD83403.1"/>
    </source>
</evidence>
<organism evidence="1 2">
    <name type="scientific">Mesocestoides corti</name>
    <name type="common">Flatworm</name>
    <dbReference type="NCBI Taxonomy" id="53468"/>
    <lineage>
        <taxon>Eukaryota</taxon>
        <taxon>Metazoa</taxon>
        <taxon>Spiralia</taxon>
        <taxon>Lophotrochozoa</taxon>
        <taxon>Platyhelminthes</taxon>
        <taxon>Cestoda</taxon>
        <taxon>Eucestoda</taxon>
        <taxon>Cyclophyllidea</taxon>
        <taxon>Mesocestoididae</taxon>
        <taxon>Mesocestoides</taxon>
    </lineage>
</organism>
<dbReference type="GO" id="GO:0007096">
    <property type="term" value="P:regulation of exit from mitosis"/>
    <property type="evidence" value="ECO:0007669"/>
    <property type="project" value="InterPro"/>
</dbReference>
<dbReference type="WBParaSite" id="MCU_008769-RA">
    <property type="protein sequence ID" value="MCU_008769-RA"/>
    <property type="gene ID" value="MCU_008769"/>
</dbReference>
<dbReference type="Gene3D" id="3.30.900.20">
    <property type="match status" value="1"/>
</dbReference>
<evidence type="ECO:0000313" key="2">
    <source>
        <dbReference type="Proteomes" id="UP000267029"/>
    </source>
</evidence>
<dbReference type="OrthoDB" id="6262401at2759"/>
<protein>
    <submittedName>
        <fullName evidence="3">SWIM-type domain-containing protein</fullName>
    </submittedName>
</protein>
<accession>A0A0R3UNM5</accession>
<proteinExistence type="predicted"/>
<dbReference type="GO" id="GO:0005634">
    <property type="term" value="C:nucleus"/>
    <property type="evidence" value="ECO:0007669"/>
    <property type="project" value="InterPro"/>
</dbReference>
<dbReference type="PANTHER" id="PTHR15681">
    <property type="entry name" value="MAD2L1-BINDING PROTEIN"/>
    <property type="match status" value="1"/>
</dbReference>
<name>A0A0R3UNM5_MESCO</name>
<sequence length="231" mass="26333">MSVSSFPLGLSNLSSSQKISLVKQFLHFFLYNTGQFPDFSLLMNKEISKYSSNDSLGSLKKLTSCIEDISVIEKELSRLSNFKIDQFLFVLGPNALKPVRMVLLNFHHCHSMEENDCQSSIDPRFSIFFRYLIESPYFSSIFGETSPTRLQLYFKADRTFRCDDFIPKEAFKPSIKCTHVLNAVLSAEDTMELSSCDRPSPSTELDDLPVQYFLEGGDNIWFSCSRIITGC</sequence>
<dbReference type="PANTHER" id="PTHR15681:SF1">
    <property type="entry name" value="MAD2L1-BINDING PROTEIN"/>
    <property type="match status" value="1"/>
</dbReference>
<dbReference type="EMBL" id="UXSR01005715">
    <property type="protein sequence ID" value="VDD83403.1"/>
    <property type="molecule type" value="Genomic_DNA"/>
</dbReference>
<keyword evidence="2" id="KW-1185">Reference proteome</keyword>
<dbReference type="AlphaFoldDB" id="A0A0R3UNM5"/>
<evidence type="ECO:0000313" key="3">
    <source>
        <dbReference type="WBParaSite" id="MCU_008769-RA"/>
    </source>
</evidence>
<dbReference type="InterPro" id="IPR009511">
    <property type="entry name" value="MAD1/Cdc20-bound-Mad2-bd"/>
</dbReference>
<dbReference type="Proteomes" id="UP000267029">
    <property type="component" value="Unassembled WGS sequence"/>
</dbReference>
<reference evidence="1 2" key="1">
    <citation type="submission" date="2018-10" db="EMBL/GenBank/DDBJ databases">
        <authorList>
            <consortium name="Pathogen Informatics"/>
        </authorList>
    </citation>
    <scope>NUCLEOTIDE SEQUENCE [LARGE SCALE GENOMIC DNA]</scope>
</reference>
<reference evidence="3" key="2">
    <citation type="submission" date="2019-11" db="UniProtKB">
        <authorList>
            <consortium name="WormBaseParasite"/>
        </authorList>
    </citation>
    <scope>IDENTIFICATION</scope>
</reference>
<gene>
    <name evidence="1" type="ORF">MCOS_LOCUS9406</name>
</gene>